<evidence type="ECO:0000256" key="12">
    <source>
        <dbReference type="ARBA" id="ARBA00022691"/>
    </source>
</evidence>
<keyword evidence="11 20" id="KW-0808">Transferase</keyword>
<evidence type="ECO:0000256" key="13">
    <source>
        <dbReference type="ARBA" id="ARBA00022723"/>
    </source>
</evidence>
<comment type="pathway">
    <text evidence="4 20">Amino-acid biosynthesis; L-methionine biosynthesis via de novo pathway; L-methionine from L-homocysteine (MetH route): step 1/1.</text>
</comment>
<keyword evidence="30" id="KW-1185">Reference proteome</keyword>
<evidence type="ECO:0000256" key="6">
    <source>
        <dbReference type="ARBA" id="ARBA00012032"/>
    </source>
</evidence>
<dbReference type="PANTHER" id="PTHR45833:SF1">
    <property type="entry name" value="METHIONINE SYNTHASE"/>
    <property type="match status" value="1"/>
</dbReference>
<evidence type="ECO:0000259" key="25">
    <source>
        <dbReference type="PROSITE" id="PS50972"/>
    </source>
</evidence>
<dbReference type="GO" id="GO:0005829">
    <property type="term" value="C:cytosol"/>
    <property type="evidence" value="ECO:0007669"/>
    <property type="project" value="TreeGrafter"/>
</dbReference>
<keyword evidence="15 20" id="KW-0862">Zinc</keyword>
<dbReference type="Gene3D" id="3.40.50.280">
    <property type="entry name" value="Cobalamin-binding domain"/>
    <property type="match status" value="1"/>
</dbReference>
<keyword evidence="14" id="KW-0677">Repeat</keyword>
<dbReference type="EMBL" id="QWLA01000020">
    <property type="protein sequence ID" value="RIH87366.1"/>
    <property type="molecule type" value="Genomic_DNA"/>
</dbReference>
<dbReference type="PROSITE" id="PS51337">
    <property type="entry name" value="B12_BINDING_NTER"/>
    <property type="match status" value="1"/>
</dbReference>
<comment type="catalytic activity">
    <reaction evidence="1 20">
        <text>(6S)-5-methyl-5,6,7,8-tetrahydrofolate + L-homocysteine = (6S)-5,6,7,8-tetrahydrofolate + L-methionine</text>
        <dbReference type="Rhea" id="RHEA:11172"/>
        <dbReference type="ChEBI" id="CHEBI:18608"/>
        <dbReference type="ChEBI" id="CHEBI:57453"/>
        <dbReference type="ChEBI" id="CHEBI:57844"/>
        <dbReference type="ChEBI" id="CHEBI:58199"/>
        <dbReference type="EC" id="2.1.1.13"/>
    </reaction>
</comment>
<dbReference type="SUPFAM" id="SSF51717">
    <property type="entry name" value="Dihydropteroate synthetase-like"/>
    <property type="match status" value="1"/>
</dbReference>
<dbReference type="InterPro" id="IPR003726">
    <property type="entry name" value="HCY_dom"/>
</dbReference>
<evidence type="ECO:0000313" key="30">
    <source>
        <dbReference type="Proteomes" id="UP000265341"/>
    </source>
</evidence>
<evidence type="ECO:0000256" key="16">
    <source>
        <dbReference type="ARBA" id="ARBA00023167"/>
    </source>
</evidence>
<dbReference type="SUPFAM" id="SSF47644">
    <property type="entry name" value="Methionine synthase domain"/>
    <property type="match status" value="1"/>
</dbReference>
<dbReference type="FunFam" id="3.20.20.20:FF:000007">
    <property type="entry name" value="Methionine synthase"/>
    <property type="match status" value="1"/>
</dbReference>
<evidence type="ECO:0000256" key="5">
    <source>
        <dbReference type="ARBA" id="ARBA00010398"/>
    </source>
</evidence>
<dbReference type="CDD" id="cd00740">
    <property type="entry name" value="MeTr"/>
    <property type="match status" value="1"/>
</dbReference>
<comment type="function">
    <text evidence="18 20">Catalyzes the transfer of a methyl group from methyl-cobalamin to homocysteine, yielding enzyme-bound cob(I)alamin and methionine. Subsequently, remethylates the cofactor using methyltetrahydrofolate.</text>
</comment>
<comment type="domain">
    <text evidence="20">Modular enzyme with four functionally distinct domains. The isolated Hcy-binding domain catalyzes methyl transfer from free methylcobalamin to homocysteine. The Hcy-binding domain in association with the pterin-binding domain catalyzes the methylation of cob(I)alamin by methyltetrahydrofolate and the methylation of homocysteine. The B12-binding domain binds the cofactor. The AdoMet activation domain binds S-adenosyl-L-methionine. Under aerobic conditions cob(I)alamin can be converted to inactive cob(II)alamin. Reductive methylation by S-adenosyl-L-methionine and flavodoxin regenerates methylcobalamin.</text>
</comment>
<feature type="binding site" evidence="21 23">
    <location>
        <position position="265"/>
    </location>
    <ligand>
        <name>Zn(2+)</name>
        <dbReference type="ChEBI" id="CHEBI:29105"/>
    </ligand>
</feature>
<dbReference type="Gene3D" id="3.20.20.330">
    <property type="entry name" value="Homocysteine-binding-like domain"/>
    <property type="match status" value="1"/>
</dbReference>
<name>A0A399EVC0_9DEIN</name>
<dbReference type="GO" id="GO:0031419">
    <property type="term" value="F:cobalamin binding"/>
    <property type="evidence" value="ECO:0007669"/>
    <property type="project" value="UniProtKB-UniRule"/>
</dbReference>
<feature type="binding site" evidence="22">
    <location>
        <position position="1181"/>
    </location>
    <ligand>
        <name>S-adenosyl-L-methionine</name>
        <dbReference type="ChEBI" id="CHEBI:59789"/>
    </ligand>
</feature>
<comment type="cofactor">
    <cofactor evidence="2 20 23">
        <name>Zn(2+)</name>
        <dbReference type="ChEBI" id="CHEBI:29105"/>
    </cofactor>
</comment>
<evidence type="ECO:0000256" key="15">
    <source>
        <dbReference type="ARBA" id="ARBA00022833"/>
    </source>
</evidence>
<dbReference type="InterPro" id="IPR036724">
    <property type="entry name" value="Cobalamin-bd_sf"/>
</dbReference>
<evidence type="ECO:0000256" key="23">
    <source>
        <dbReference type="PROSITE-ProRule" id="PRU00333"/>
    </source>
</evidence>
<feature type="binding site" evidence="22">
    <location>
        <begin position="1235"/>
        <end position="1236"/>
    </location>
    <ligand>
        <name>S-adenosyl-L-methionine</name>
        <dbReference type="ChEBI" id="CHEBI:59789"/>
    </ligand>
</feature>
<dbReference type="Pfam" id="PF02574">
    <property type="entry name" value="S-methyl_trans"/>
    <property type="match status" value="1"/>
</dbReference>
<dbReference type="GO" id="GO:0008705">
    <property type="term" value="F:methionine synthase activity"/>
    <property type="evidence" value="ECO:0007669"/>
    <property type="project" value="UniProtKB-UniRule"/>
</dbReference>
<feature type="binding site" evidence="22">
    <location>
        <position position="883"/>
    </location>
    <ligand>
        <name>methylcob(III)alamin</name>
        <dbReference type="ChEBI" id="CHEBI:28115"/>
    </ligand>
</feature>
<dbReference type="InterPro" id="IPR003759">
    <property type="entry name" value="Cbl-bd_cap"/>
</dbReference>
<evidence type="ECO:0000256" key="18">
    <source>
        <dbReference type="ARBA" id="ARBA00025552"/>
    </source>
</evidence>
<feature type="binding site" evidence="22">
    <location>
        <position position="826"/>
    </location>
    <ligand>
        <name>methylcob(III)alamin</name>
        <dbReference type="ChEBI" id="CHEBI:28115"/>
    </ligand>
</feature>
<dbReference type="InterPro" id="IPR011005">
    <property type="entry name" value="Dihydropteroate_synth-like_sf"/>
</dbReference>
<evidence type="ECO:0000256" key="19">
    <source>
        <dbReference type="NCBIfam" id="TIGR02082"/>
    </source>
</evidence>
<dbReference type="EC" id="2.1.1.13" evidence="6 19"/>
<feature type="binding site" evidence="21 23">
    <location>
        <position position="331"/>
    </location>
    <ligand>
        <name>Zn(2+)</name>
        <dbReference type="ChEBI" id="CHEBI:29105"/>
    </ligand>
</feature>
<evidence type="ECO:0000256" key="3">
    <source>
        <dbReference type="ARBA" id="ARBA00001956"/>
    </source>
</evidence>
<evidence type="ECO:0000256" key="9">
    <source>
        <dbReference type="ARBA" id="ARBA00022605"/>
    </source>
</evidence>
<feature type="binding site" evidence="21 23">
    <location>
        <position position="332"/>
    </location>
    <ligand>
        <name>Zn(2+)</name>
        <dbReference type="ChEBI" id="CHEBI:29105"/>
    </ligand>
</feature>
<evidence type="ECO:0000256" key="14">
    <source>
        <dbReference type="ARBA" id="ARBA00022737"/>
    </source>
</evidence>
<evidence type="ECO:0000259" key="27">
    <source>
        <dbReference type="PROSITE" id="PS51332"/>
    </source>
</evidence>
<dbReference type="SMART" id="SM01018">
    <property type="entry name" value="B12-binding_2"/>
    <property type="match status" value="1"/>
</dbReference>
<evidence type="ECO:0000256" key="20">
    <source>
        <dbReference type="PIRNR" id="PIRNR000381"/>
    </source>
</evidence>
<feature type="binding site" evidence="22">
    <location>
        <begin position="778"/>
        <end position="782"/>
    </location>
    <ligand>
        <name>methylcob(III)alamin</name>
        <dbReference type="ChEBI" id="CHEBI:28115"/>
    </ligand>
</feature>
<dbReference type="AlphaFoldDB" id="A0A399EVC0"/>
<evidence type="ECO:0000256" key="8">
    <source>
        <dbReference type="ARBA" id="ARBA00022603"/>
    </source>
</evidence>
<dbReference type="Pfam" id="PF02965">
    <property type="entry name" value="Met_synt_B12"/>
    <property type="match status" value="1"/>
</dbReference>
<keyword evidence="12 20" id="KW-0949">S-adenosyl-L-methionine</keyword>
<evidence type="ECO:0000256" key="10">
    <source>
        <dbReference type="ARBA" id="ARBA00022628"/>
    </source>
</evidence>
<dbReference type="InterPro" id="IPR036589">
    <property type="entry name" value="HCY_dom_sf"/>
</dbReference>
<feature type="domain" description="AdoMet activation" evidence="26">
    <location>
        <begin position="913"/>
        <end position="1238"/>
    </location>
</feature>
<evidence type="ECO:0000259" key="28">
    <source>
        <dbReference type="PROSITE" id="PS51337"/>
    </source>
</evidence>
<keyword evidence="13 20" id="KW-0479">Metal-binding</keyword>
<dbReference type="SUPFAM" id="SSF52242">
    <property type="entry name" value="Cobalamin (vitamin B12)-binding domain"/>
    <property type="match status" value="1"/>
</dbReference>
<dbReference type="Gene3D" id="1.10.1240.10">
    <property type="entry name" value="Methionine synthase domain"/>
    <property type="match status" value="1"/>
</dbReference>
<dbReference type="InterPro" id="IPR036594">
    <property type="entry name" value="Meth_synthase_dom"/>
</dbReference>
<dbReference type="SUPFAM" id="SSF82282">
    <property type="entry name" value="Homocysteine S-methyltransferase"/>
    <property type="match status" value="1"/>
</dbReference>
<dbReference type="GO" id="GO:0008270">
    <property type="term" value="F:zinc ion binding"/>
    <property type="evidence" value="ECO:0007669"/>
    <property type="project" value="UniProtKB-UniRule"/>
</dbReference>
<dbReference type="UniPathway" id="UPA00051">
    <property type="reaction ID" value="UER00081"/>
</dbReference>
<dbReference type="PROSITE" id="PS51332">
    <property type="entry name" value="B12_BINDING"/>
    <property type="match status" value="1"/>
</dbReference>
<keyword evidence="17 20" id="KW-0170">Cobalt</keyword>
<dbReference type="GO" id="GO:0032259">
    <property type="term" value="P:methylation"/>
    <property type="evidence" value="ECO:0007669"/>
    <property type="project" value="UniProtKB-KW"/>
</dbReference>
<dbReference type="SUPFAM" id="SSF56507">
    <property type="entry name" value="Methionine synthase activation domain-like"/>
    <property type="match status" value="1"/>
</dbReference>
<dbReference type="InterPro" id="IPR037010">
    <property type="entry name" value="VitB12-dep_Met_synth_activ_sf"/>
</dbReference>
<keyword evidence="16 20" id="KW-0486">Methionine biosynthesis</keyword>
<dbReference type="PROSITE" id="PS50974">
    <property type="entry name" value="ADOMET_ACTIVATION"/>
    <property type="match status" value="1"/>
</dbReference>
<dbReference type="NCBIfam" id="TIGR02082">
    <property type="entry name" value="metH"/>
    <property type="match status" value="1"/>
</dbReference>
<dbReference type="PROSITE" id="PS50970">
    <property type="entry name" value="HCY"/>
    <property type="match status" value="1"/>
</dbReference>
<dbReference type="PIRSF" id="PIRSF000381">
    <property type="entry name" value="MetH"/>
    <property type="match status" value="1"/>
</dbReference>
<dbReference type="InterPro" id="IPR050554">
    <property type="entry name" value="Met_Synthase/Corrinoid"/>
</dbReference>
<gene>
    <name evidence="29" type="primary">metH</name>
    <name evidence="29" type="ORF">Mrose_01345</name>
</gene>
<keyword evidence="9 20" id="KW-0028">Amino-acid biosynthesis</keyword>
<dbReference type="Pfam" id="PF02310">
    <property type="entry name" value="B12-binding"/>
    <property type="match status" value="1"/>
</dbReference>
<feature type="domain" description="B12-binding" evidence="27">
    <location>
        <begin position="768"/>
        <end position="904"/>
    </location>
</feature>
<evidence type="ECO:0000256" key="7">
    <source>
        <dbReference type="ARBA" id="ARBA00013998"/>
    </source>
</evidence>
<comment type="similarity">
    <text evidence="5">Belongs to the vitamin-B12 dependent methionine synthase family.</text>
</comment>
<evidence type="ECO:0000256" key="4">
    <source>
        <dbReference type="ARBA" id="ARBA00005178"/>
    </source>
</evidence>
<dbReference type="FunFam" id="1.10.1240.10:FF:000001">
    <property type="entry name" value="Methionine synthase"/>
    <property type="match status" value="1"/>
</dbReference>
<evidence type="ECO:0000259" key="24">
    <source>
        <dbReference type="PROSITE" id="PS50970"/>
    </source>
</evidence>
<evidence type="ECO:0000256" key="11">
    <source>
        <dbReference type="ARBA" id="ARBA00022679"/>
    </source>
</evidence>
<dbReference type="InterPro" id="IPR033706">
    <property type="entry name" value="Met_synthase_B12-bd"/>
</dbReference>
<accession>A0A399EVC0</accession>
<dbReference type="FunFam" id="3.20.20.330:FF:000001">
    <property type="entry name" value="Methionine synthase"/>
    <property type="match status" value="1"/>
</dbReference>
<evidence type="ECO:0000256" key="21">
    <source>
        <dbReference type="PIRSR" id="PIRSR000381-1"/>
    </source>
</evidence>
<feature type="domain" description="Pterin-binding" evidence="25">
    <location>
        <begin position="378"/>
        <end position="641"/>
    </location>
</feature>
<dbReference type="Gene3D" id="3.20.20.20">
    <property type="entry name" value="Dihydropteroate synthase-like"/>
    <property type="match status" value="1"/>
</dbReference>
<evidence type="ECO:0000259" key="26">
    <source>
        <dbReference type="PROSITE" id="PS50974"/>
    </source>
</evidence>
<dbReference type="InterPro" id="IPR011822">
    <property type="entry name" value="MetH"/>
</dbReference>
<dbReference type="InterPro" id="IPR000489">
    <property type="entry name" value="Pterin-binding_dom"/>
</dbReference>
<sequence length="1238" mass="137202">MRAAFCGTIRAMSGLVYRDFFAEQGLEPLTAQGYQREARARAFPYLQALSRRVLVYDGAMGTEIFKYNLTAADFGGEQYNGCPEVLNRTRPDVIAAIHRSYLEAGADVVETNTFGAFPHVLVEYGLEAEAEELAYLGARIARQEADKLSTPEKPRFVAGSLGPGTKLISLGQISWREMLGSYRVAARGLILGGVDLVLIETCQDILQVRCAVQAARAAMRDVGREVPLQVQVTVESTGTMLVGTDDNAALTALEALPIDVIGMNCATGPDLMDSHIRFFCQNSTRWVSCLPNAGLPRNEGGRVVYDLTPAELVRWQLKFVREYGLNVVGGCCGTTPEHIRALAQALDGHPQSATRNAQFPAQVASLYQAVPLKQDTGILIVGERTNATGSKKFRELLFAGDFEGMLELAQEQVAEGAHVLDVSVAWTGRDEVRDMREVLKRFATSVQIPIMIDSTQLDVMQEALEHLGGRAILNSINLEDGLEKFDKVASLARQHGAALVALTIDEDKEAGMAKTPERKVEIALRMYERLTQLHGIPPSSILFDLLTFPITQGDEDTRKLAMWTIEGIRRVRELLPEVGFILGVSNVSFGLSPQARVVLNSVFLDECIKAGLTAAILNAGKILPINQIPQEQYQLALDLIYDRRAFNPDGSVAHDPLFAFVDYFAKNKVEKSSAADPFAGLSVEERLKKRIIEGRKVGLEADLEAALQAGYTPVSVINEVLLEGMKVVGDLFGAGKMQLPFVLQAAECMKAAVRYLEPKMDRLEGVHKGTMVLATVKGDVHDIGKNLVDIILSNNGYKVVNLGIKKPIEEILAAVEEHQPQVVGMSGLLVKSTVVMKENLEYMRERGYRIPVVLGGAALNRHYVENDLRQIYTTGPVYYASDAFDGLQLMDELCGHAPPKLTSREQSGHKYKTAYEILMEKLEAGSEYIPSNVPPAPRIPRPPFWGRKVVRVEGAVLPHRAGRLESQGGELDLGVIAQYVNKNALFRGQWGFRRGEMDKAEYAQKLEREAEPIFRELLEQAMREGTLEPAVAYGFWPVASDKNNLIVFDPQSGEELFAFNFPRQMGKGSRHLCIADFFRPRHADAVGDEESWMPKAAWENGARDVLGCQIVTMGRAASEHAAKLFGSDRYQDYLYWHGFSVEMAEALAEYWHKRVRQQLGIAQDDATDLQALFQQGYQGSRYSFGYPACPRLEDQKYLQDLLKWQEIGVELSEEFQLHPEQSTSAIVVHHPSAKYFNL</sequence>
<evidence type="ECO:0000256" key="2">
    <source>
        <dbReference type="ARBA" id="ARBA00001947"/>
    </source>
</evidence>
<dbReference type="Gene3D" id="3.10.196.10">
    <property type="entry name" value="Vitamin B12-dependent methionine synthase, activation domain"/>
    <property type="match status" value="1"/>
</dbReference>
<dbReference type="GO" id="GO:0050667">
    <property type="term" value="P:homocysteine metabolic process"/>
    <property type="evidence" value="ECO:0007669"/>
    <property type="project" value="TreeGrafter"/>
</dbReference>
<dbReference type="PROSITE" id="PS50972">
    <property type="entry name" value="PTERIN_BINDING"/>
    <property type="match status" value="1"/>
</dbReference>
<dbReference type="InterPro" id="IPR004223">
    <property type="entry name" value="VitB12-dep_Met_synth_activ_dom"/>
</dbReference>
<evidence type="ECO:0000256" key="22">
    <source>
        <dbReference type="PIRSR" id="PIRSR000381-2"/>
    </source>
</evidence>
<reference evidence="29 30" key="1">
    <citation type="submission" date="2018-08" db="EMBL/GenBank/DDBJ databases">
        <title>Meiothermus roseus NBRC 110900 genome sequencing project.</title>
        <authorList>
            <person name="Da Costa M.S."/>
            <person name="Albuquerque L."/>
            <person name="Raposo P."/>
            <person name="Froufe H.J.C."/>
            <person name="Barroso C.S."/>
            <person name="Egas C."/>
        </authorList>
    </citation>
    <scope>NUCLEOTIDE SEQUENCE [LARGE SCALE GENOMIC DNA]</scope>
    <source>
        <strain evidence="29 30">NBRC 110900</strain>
    </source>
</reference>
<feature type="domain" description="Hcy-binding" evidence="24">
    <location>
        <begin position="42"/>
        <end position="346"/>
    </location>
</feature>
<evidence type="ECO:0000256" key="17">
    <source>
        <dbReference type="ARBA" id="ARBA00023285"/>
    </source>
</evidence>
<comment type="caution">
    <text evidence="29">The sequence shown here is derived from an EMBL/GenBank/DDBJ whole genome shotgun (WGS) entry which is preliminary data.</text>
</comment>
<dbReference type="Proteomes" id="UP000265341">
    <property type="component" value="Unassembled WGS sequence"/>
</dbReference>
<organism evidence="29 30">
    <name type="scientific">Calidithermus roseus</name>
    <dbReference type="NCBI Taxonomy" id="1644118"/>
    <lineage>
        <taxon>Bacteria</taxon>
        <taxon>Thermotogati</taxon>
        <taxon>Deinococcota</taxon>
        <taxon>Deinococci</taxon>
        <taxon>Thermales</taxon>
        <taxon>Thermaceae</taxon>
        <taxon>Calidithermus</taxon>
    </lineage>
</organism>
<dbReference type="InterPro" id="IPR006158">
    <property type="entry name" value="Cobalamin-bd"/>
</dbReference>
<keyword evidence="10 20" id="KW-0846">Cobalamin</keyword>
<feature type="domain" description="B12-binding N-terminal" evidence="28">
    <location>
        <begin position="674"/>
        <end position="768"/>
    </location>
</feature>
<dbReference type="CDD" id="cd02069">
    <property type="entry name" value="methionine_synthase_B12_BD"/>
    <property type="match status" value="1"/>
</dbReference>
<evidence type="ECO:0000313" key="29">
    <source>
        <dbReference type="EMBL" id="RIH87366.1"/>
    </source>
</evidence>
<proteinExistence type="inferred from homology"/>
<dbReference type="PANTHER" id="PTHR45833">
    <property type="entry name" value="METHIONINE SYNTHASE"/>
    <property type="match status" value="1"/>
</dbReference>
<dbReference type="Pfam" id="PF00809">
    <property type="entry name" value="Pterin_bind"/>
    <property type="match status" value="1"/>
</dbReference>
<keyword evidence="8 20" id="KW-0489">Methyltransferase</keyword>
<comment type="cofactor">
    <cofactor evidence="3 20 21">
        <name>methylcob(III)alamin</name>
        <dbReference type="ChEBI" id="CHEBI:28115"/>
    </cofactor>
</comment>
<evidence type="ECO:0000256" key="1">
    <source>
        <dbReference type="ARBA" id="ARBA00001700"/>
    </source>
</evidence>
<dbReference type="Pfam" id="PF02607">
    <property type="entry name" value="B12-binding_2"/>
    <property type="match status" value="1"/>
</dbReference>
<protein>
    <recommendedName>
        <fullName evidence="7 19">Methionine synthase</fullName>
        <ecNumber evidence="6 19">2.1.1.13</ecNumber>
    </recommendedName>
    <alternativeName>
        <fullName evidence="20">5-methyltetrahydrofolate--homocysteine methyltransferase</fullName>
    </alternativeName>
</protein>
<feature type="binding site" description="axial binding residue" evidence="21">
    <location>
        <position position="781"/>
    </location>
    <ligand>
        <name>methylcob(III)alamin</name>
        <dbReference type="ChEBI" id="CHEBI:28115"/>
    </ligand>
    <ligandPart>
        <name>Co</name>
        <dbReference type="ChEBI" id="CHEBI:27638"/>
    </ligandPart>
</feature>
<dbReference type="GO" id="GO:0046653">
    <property type="term" value="P:tetrahydrofolate metabolic process"/>
    <property type="evidence" value="ECO:0007669"/>
    <property type="project" value="TreeGrafter"/>
</dbReference>